<accession>A0ABW1YGE9</accession>
<feature type="transmembrane region" description="Helical" evidence="2">
    <location>
        <begin position="51"/>
        <end position="71"/>
    </location>
</feature>
<dbReference type="EMBL" id="JBHSVR010000001">
    <property type="protein sequence ID" value="MFC6631857.1"/>
    <property type="molecule type" value="Genomic_DNA"/>
</dbReference>
<reference evidence="4" key="1">
    <citation type="journal article" date="2019" name="Int. J. Syst. Evol. Microbiol.">
        <title>The Global Catalogue of Microorganisms (GCM) 10K type strain sequencing project: providing services to taxonomists for standard genome sequencing and annotation.</title>
        <authorList>
            <consortium name="The Broad Institute Genomics Platform"/>
            <consortium name="The Broad Institute Genome Sequencing Center for Infectious Disease"/>
            <person name="Wu L."/>
            <person name="Ma J."/>
        </authorList>
    </citation>
    <scope>NUCLEOTIDE SEQUENCE [LARGE SCALE GENOMIC DNA]</scope>
    <source>
        <strain evidence="4">CGMCC 1.13718</strain>
    </source>
</reference>
<evidence type="ECO:0000313" key="3">
    <source>
        <dbReference type="EMBL" id="MFC6631857.1"/>
    </source>
</evidence>
<keyword evidence="4" id="KW-1185">Reference proteome</keyword>
<keyword evidence="2" id="KW-0812">Transmembrane</keyword>
<dbReference type="Pfam" id="PF11742">
    <property type="entry name" value="DUF3302"/>
    <property type="match status" value="1"/>
</dbReference>
<dbReference type="InterPro" id="IPR011223">
    <property type="entry name" value="UCP028770"/>
</dbReference>
<protein>
    <submittedName>
        <fullName evidence="3">Superinfection immunity protein</fullName>
    </submittedName>
</protein>
<keyword evidence="2" id="KW-1133">Transmembrane helix</keyword>
<proteinExistence type="predicted"/>
<keyword evidence="2" id="KW-0472">Membrane</keyword>
<comment type="caution">
    <text evidence="3">The sequence shown here is derived from an EMBL/GenBank/DDBJ whole genome shotgun (WGS) entry which is preliminary data.</text>
</comment>
<dbReference type="Proteomes" id="UP001596425">
    <property type="component" value="Unassembled WGS sequence"/>
</dbReference>
<name>A0ABW1YGE9_9GAMM</name>
<evidence type="ECO:0000256" key="1">
    <source>
        <dbReference type="SAM" id="MobiDB-lite"/>
    </source>
</evidence>
<gene>
    <name evidence="3" type="ORF">ACFQBM_01120</name>
</gene>
<evidence type="ECO:0000256" key="2">
    <source>
        <dbReference type="SAM" id="Phobius"/>
    </source>
</evidence>
<sequence length="120" mass="13607">MGFKLDHWDYLTFLVIIAAGISILLILLWIAGLPGKIAISRKHPDAEAVKIMGYAGFLAVVPWINAFIWAFKPTDTVDIRRFPEEEARALEEDMRRLRGEEAQKKNDPPDRSRPEDDSGS</sequence>
<evidence type="ECO:0000313" key="4">
    <source>
        <dbReference type="Proteomes" id="UP001596425"/>
    </source>
</evidence>
<organism evidence="3 4">
    <name type="scientific">Microbulbifer taiwanensis</name>
    <dbReference type="NCBI Taxonomy" id="986746"/>
    <lineage>
        <taxon>Bacteria</taxon>
        <taxon>Pseudomonadati</taxon>
        <taxon>Pseudomonadota</taxon>
        <taxon>Gammaproteobacteria</taxon>
        <taxon>Cellvibrionales</taxon>
        <taxon>Microbulbiferaceae</taxon>
        <taxon>Microbulbifer</taxon>
    </lineage>
</organism>
<feature type="region of interest" description="Disordered" evidence="1">
    <location>
        <begin position="93"/>
        <end position="120"/>
    </location>
</feature>
<feature type="transmembrane region" description="Helical" evidence="2">
    <location>
        <begin position="12"/>
        <end position="31"/>
    </location>
</feature>
<dbReference type="RefSeq" id="WP_193193032.1">
    <property type="nucleotide sequence ID" value="NZ_JACZFR010000037.1"/>
</dbReference>